<dbReference type="CDD" id="cd03443">
    <property type="entry name" value="PaaI_thioesterase"/>
    <property type="match status" value="1"/>
</dbReference>
<dbReference type="SUPFAM" id="SSF54637">
    <property type="entry name" value="Thioesterase/thiol ester dehydrase-isomerase"/>
    <property type="match status" value="1"/>
</dbReference>
<dbReference type="PANTHER" id="PTHR47260:SF3">
    <property type="entry name" value="THIOESTERASE FAMILY PROTEIN (AFU_ORTHOLOGUE AFUA_7G03960)"/>
    <property type="match status" value="1"/>
</dbReference>
<dbReference type="STRING" id="1160509.A0A3N4HNB5"/>
<keyword evidence="3" id="KW-1185">Reference proteome</keyword>
<name>A0A3N4HNB5_ASCIM</name>
<organism evidence="2 3">
    <name type="scientific">Ascobolus immersus RN42</name>
    <dbReference type="NCBI Taxonomy" id="1160509"/>
    <lineage>
        <taxon>Eukaryota</taxon>
        <taxon>Fungi</taxon>
        <taxon>Dikarya</taxon>
        <taxon>Ascomycota</taxon>
        <taxon>Pezizomycotina</taxon>
        <taxon>Pezizomycetes</taxon>
        <taxon>Pezizales</taxon>
        <taxon>Ascobolaceae</taxon>
        <taxon>Ascobolus</taxon>
    </lineage>
</organism>
<sequence>MSQAIGSLKRRTIPTDILEDFSNRAPWAYNLLVNPRYIPVHAGVYFAPVSTENTFMRETLQTPEVIQHHEVLYQPPKDGEPHGEVLILFALGGGANGYPDTAHGGFLAVLFDELLGTALAAERGEVGAMTKKLSVEFMRRVPTPGVVLGRSKIVKEEGRKTWIDGVLEDGKGNVYAKGESFWLEPRGKL</sequence>
<reference evidence="2 3" key="1">
    <citation type="journal article" date="2018" name="Nat. Ecol. Evol.">
        <title>Pezizomycetes genomes reveal the molecular basis of ectomycorrhizal truffle lifestyle.</title>
        <authorList>
            <person name="Murat C."/>
            <person name="Payen T."/>
            <person name="Noel B."/>
            <person name="Kuo A."/>
            <person name="Morin E."/>
            <person name="Chen J."/>
            <person name="Kohler A."/>
            <person name="Krizsan K."/>
            <person name="Balestrini R."/>
            <person name="Da Silva C."/>
            <person name="Montanini B."/>
            <person name="Hainaut M."/>
            <person name="Levati E."/>
            <person name="Barry K.W."/>
            <person name="Belfiori B."/>
            <person name="Cichocki N."/>
            <person name="Clum A."/>
            <person name="Dockter R.B."/>
            <person name="Fauchery L."/>
            <person name="Guy J."/>
            <person name="Iotti M."/>
            <person name="Le Tacon F."/>
            <person name="Lindquist E.A."/>
            <person name="Lipzen A."/>
            <person name="Malagnac F."/>
            <person name="Mello A."/>
            <person name="Molinier V."/>
            <person name="Miyauchi S."/>
            <person name="Poulain J."/>
            <person name="Riccioni C."/>
            <person name="Rubini A."/>
            <person name="Sitrit Y."/>
            <person name="Splivallo R."/>
            <person name="Traeger S."/>
            <person name="Wang M."/>
            <person name="Zifcakova L."/>
            <person name="Wipf D."/>
            <person name="Zambonelli A."/>
            <person name="Paolocci F."/>
            <person name="Nowrousian M."/>
            <person name="Ottonello S."/>
            <person name="Baldrian P."/>
            <person name="Spatafora J.W."/>
            <person name="Henrissat B."/>
            <person name="Nagy L.G."/>
            <person name="Aury J.M."/>
            <person name="Wincker P."/>
            <person name="Grigoriev I.V."/>
            <person name="Bonfante P."/>
            <person name="Martin F.M."/>
        </authorList>
    </citation>
    <scope>NUCLEOTIDE SEQUENCE [LARGE SCALE GENOMIC DNA]</scope>
    <source>
        <strain evidence="2 3">RN42</strain>
    </source>
</reference>
<accession>A0A3N4HNB5</accession>
<feature type="domain" description="Thioesterase" evidence="1">
    <location>
        <begin position="101"/>
        <end position="173"/>
    </location>
</feature>
<dbReference type="AlphaFoldDB" id="A0A3N4HNB5"/>
<gene>
    <name evidence="2" type="ORF">BJ508DRAFT_420021</name>
</gene>
<dbReference type="EMBL" id="ML119968">
    <property type="protein sequence ID" value="RPA71134.1"/>
    <property type="molecule type" value="Genomic_DNA"/>
</dbReference>
<dbReference type="InterPro" id="IPR052061">
    <property type="entry name" value="PTE-AB_protein"/>
</dbReference>
<protein>
    <recommendedName>
        <fullName evidence="1">Thioesterase domain-containing protein</fullName>
    </recommendedName>
</protein>
<dbReference type="Pfam" id="PF03061">
    <property type="entry name" value="4HBT"/>
    <property type="match status" value="1"/>
</dbReference>
<proteinExistence type="predicted"/>
<dbReference type="OrthoDB" id="506431at2759"/>
<evidence type="ECO:0000313" key="3">
    <source>
        <dbReference type="Proteomes" id="UP000275078"/>
    </source>
</evidence>
<dbReference type="InterPro" id="IPR006683">
    <property type="entry name" value="Thioestr_dom"/>
</dbReference>
<dbReference type="Proteomes" id="UP000275078">
    <property type="component" value="Unassembled WGS sequence"/>
</dbReference>
<dbReference type="PANTHER" id="PTHR47260">
    <property type="entry name" value="UPF0644 PROTEIN PB2B4.06"/>
    <property type="match status" value="1"/>
</dbReference>
<dbReference type="Gene3D" id="3.10.129.10">
    <property type="entry name" value="Hotdog Thioesterase"/>
    <property type="match status" value="1"/>
</dbReference>
<evidence type="ECO:0000259" key="1">
    <source>
        <dbReference type="Pfam" id="PF03061"/>
    </source>
</evidence>
<evidence type="ECO:0000313" key="2">
    <source>
        <dbReference type="EMBL" id="RPA71134.1"/>
    </source>
</evidence>
<dbReference type="InterPro" id="IPR029069">
    <property type="entry name" value="HotDog_dom_sf"/>
</dbReference>